<organism evidence="8 9">
    <name type="scientific">Sinorhizobium fredii (strain HH103)</name>
    <dbReference type="NCBI Taxonomy" id="1117943"/>
    <lineage>
        <taxon>Bacteria</taxon>
        <taxon>Pseudomonadati</taxon>
        <taxon>Pseudomonadota</taxon>
        <taxon>Alphaproteobacteria</taxon>
        <taxon>Hyphomicrobiales</taxon>
        <taxon>Rhizobiaceae</taxon>
        <taxon>Sinorhizobium/Ensifer group</taxon>
        <taxon>Sinorhizobium</taxon>
    </lineage>
</organism>
<dbReference type="PROSITE" id="PS00398">
    <property type="entry name" value="RECOMBINASES_2"/>
    <property type="match status" value="1"/>
</dbReference>
<dbReference type="eggNOG" id="COG1961">
    <property type="taxonomic scope" value="Bacteria"/>
</dbReference>
<dbReference type="InterPro" id="IPR050639">
    <property type="entry name" value="SSR_resolvase"/>
</dbReference>
<dbReference type="Pfam" id="PF00239">
    <property type="entry name" value="Resolvase"/>
    <property type="match status" value="1"/>
</dbReference>
<evidence type="ECO:0000313" key="9">
    <source>
        <dbReference type="Proteomes" id="UP000007735"/>
    </source>
</evidence>
<dbReference type="SMART" id="SM00857">
    <property type="entry name" value="Resolvase"/>
    <property type="match status" value="1"/>
</dbReference>
<dbReference type="InterPro" id="IPR006118">
    <property type="entry name" value="Recombinase_CS"/>
</dbReference>
<sequence length="225" mass="25128">MHSCGQHLYGHMETCMATFLYARVSTSEQTLSHQQTQAEKTGFTFDHVIADHGVSGVSVMMKDRPEGKRLFDMLRAGDTLVVRWVDRLGRNYADVTDTIREFMRRGVVIRTIINNMTFDGSTTDPMQMAVRDAMISFMAASAQAQAEATKEAQKAGIANAKEKDDAYRGRKPSYSRDQFQTVIDLVSKSMNVSEIAQASSLSRQTVYRIKEDPAAAEKALTLWGL</sequence>
<comment type="similarity">
    <text evidence="1">Belongs to the site-specific recombinase resolvase family.</text>
</comment>
<evidence type="ECO:0000256" key="5">
    <source>
        <dbReference type="PIRSR" id="PIRSR606118-50"/>
    </source>
</evidence>
<evidence type="ECO:0000256" key="2">
    <source>
        <dbReference type="ARBA" id="ARBA00022908"/>
    </source>
</evidence>
<keyword evidence="4" id="KW-0233">DNA recombination</keyword>
<dbReference type="Gene3D" id="1.10.10.60">
    <property type="entry name" value="Homeodomain-like"/>
    <property type="match status" value="1"/>
</dbReference>
<dbReference type="PANTHER" id="PTHR30461">
    <property type="entry name" value="DNA-INVERTASE FROM LAMBDOID PROPHAGE"/>
    <property type="match status" value="1"/>
</dbReference>
<evidence type="ECO:0000256" key="6">
    <source>
        <dbReference type="PROSITE-ProRule" id="PRU10137"/>
    </source>
</evidence>
<dbReference type="InterPro" id="IPR006119">
    <property type="entry name" value="Resolv_N"/>
</dbReference>
<feature type="active site" description="O-(5'-phospho-DNA)-serine intermediate" evidence="5 6">
    <location>
        <position position="25"/>
    </location>
</feature>
<dbReference type="Pfam" id="PF02796">
    <property type="entry name" value="HTH_7"/>
    <property type="match status" value="1"/>
</dbReference>
<evidence type="ECO:0000256" key="1">
    <source>
        <dbReference type="ARBA" id="ARBA00009913"/>
    </source>
</evidence>
<evidence type="ECO:0000256" key="4">
    <source>
        <dbReference type="ARBA" id="ARBA00023172"/>
    </source>
</evidence>
<dbReference type="Proteomes" id="UP000007735">
    <property type="component" value="Chromosome"/>
</dbReference>
<dbReference type="InterPro" id="IPR006120">
    <property type="entry name" value="Resolvase_HTH_dom"/>
</dbReference>
<dbReference type="SUPFAM" id="SSF46689">
    <property type="entry name" value="Homeodomain-like"/>
    <property type="match status" value="1"/>
</dbReference>
<dbReference type="GO" id="GO:0015074">
    <property type="term" value="P:DNA integration"/>
    <property type="evidence" value="ECO:0007669"/>
    <property type="project" value="UniProtKB-KW"/>
</dbReference>
<dbReference type="GO" id="GO:0003677">
    <property type="term" value="F:DNA binding"/>
    <property type="evidence" value="ECO:0007669"/>
    <property type="project" value="UniProtKB-KW"/>
</dbReference>
<dbReference type="GO" id="GO:0000150">
    <property type="term" value="F:DNA strand exchange activity"/>
    <property type="evidence" value="ECO:0007669"/>
    <property type="project" value="InterPro"/>
</dbReference>
<gene>
    <name evidence="8" type="ordered locus">SFHH103_00415</name>
</gene>
<evidence type="ECO:0000256" key="3">
    <source>
        <dbReference type="ARBA" id="ARBA00023125"/>
    </source>
</evidence>
<dbReference type="HOGENOM" id="CLU_010686_4_0_5"/>
<name>G9A114_SINF1</name>
<dbReference type="InterPro" id="IPR036162">
    <property type="entry name" value="Resolvase-like_N_sf"/>
</dbReference>
<reference evidence="8 9" key="1">
    <citation type="journal article" date="2012" name="J. Bacteriol.">
        <title>Genome sequence of the soybean symbiont Sinorhizobium fredii HH103.</title>
        <authorList>
            <person name="Weidner S."/>
            <person name="Becker A."/>
            <person name="Bonilla I."/>
            <person name="Jaenicke S."/>
            <person name="Lloret J."/>
            <person name="Margaret I."/>
            <person name="Puhler A."/>
            <person name="Ruiz-Sainz J.E."/>
            <person name="Schneiker-Bekel S."/>
            <person name="Szczepanowski R."/>
            <person name="Vinardell J.M."/>
            <person name="Zehner S."/>
            <person name="Gottfert M."/>
        </authorList>
    </citation>
    <scope>NUCLEOTIDE SEQUENCE [LARGE SCALE GENOMIC DNA]</scope>
    <source>
        <strain evidence="8 9">HH103</strain>
    </source>
</reference>
<proteinExistence type="inferred from homology"/>
<dbReference type="CDD" id="cd03768">
    <property type="entry name" value="SR_ResInv"/>
    <property type="match status" value="1"/>
</dbReference>
<dbReference type="PROSITE" id="PS00397">
    <property type="entry name" value="RECOMBINASES_1"/>
    <property type="match status" value="1"/>
</dbReference>
<dbReference type="SUPFAM" id="SSF53041">
    <property type="entry name" value="Resolvase-like"/>
    <property type="match status" value="1"/>
</dbReference>
<evidence type="ECO:0000259" key="7">
    <source>
        <dbReference type="PROSITE" id="PS51736"/>
    </source>
</evidence>
<dbReference type="EMBL" id="HE616890">
    <property type="protein sequence ID" value="CCE94915.1"/>
    <property type="molecule type" value="Genomic_DNA"/>
</dbReference>
<dbReference type="Gene3D" id="3.40.50.1390">
    <property type="entry name" value="Resolvase, N-terminal catalytic domain"/>
    <property type="match status" value="1"/>
</dbReference>
<evidence type="ECO:0000313" key="8">
    <source>
        <dbReference type="EMBL" id="CCE94915.1"/>
    </source>
</evidence>
<feature type="domain" description="Resolvase/invertase-type recombinase catalytic" evidence="7">
    <location>
        <begin position="17"/>
        <end position="164"/>
    </location>
</feature>
<dbReference type="KEGG" id="sfh:SFHH103_00415"/>
<dbReference type="InterPro" id="IPR009057">
    <property type="entry name" value="Homeodomain-like_sf"/>
</dbReference>
<keyword evidence="3" id="KW-0238">DNA-binding</keyword>
<protein>
    <submittedName>
        <fullName evidence="8">Transposon Tn552 DNA-invertase binR</fullName>
    </submittedName>
</protein>
<accession>G9A114</accession>
<dbReference type="AlphaFoldDB" id="G9A114"/>
<dbReference type="PANTHER" id="PTHR30461:SF26">
    <property type="entry name" value="RESOLVASE HOMOLOG YNEB"/>
    <property type="match status" value="1"/>
</dbReference>
<dbReference type="PATRIC" id="fig|380.5.peg.445"/>
<dbReference type="PROSITE" id="PS51736">
    <property type="entry name" value="RECOMBINASES_3"/>
    <property type="match status" value="1"/>
</dbReference>
<keyword evidence="2" id="KW-0229">DNA integration</keyword>